<dbReference type="HAMAP" id="MF_00399">
    <property type="entry name" value="DbsD"/>
    <property type="match status" value="1"/>
</dbReference>
<keyword evidence="6 18" id="KW-0812">Transmembrane</keyword>
<comment type="catalytic activity">
    <reaction evidence="16 18">
        <text>[protein]-dithiol + NAD(+) = [protein]-disulfide + NADH + H(+)</text>
        <dbReference type="Rhea" id="RHEA:18749"/>
        <dbReference type="Rhea" id="RHEA-COMP:10593"/>
        <dbReference type="Rhea" id="RHEA-COMP:10594"/>
        <dbReference type="ChEBI" id="CHEBI:15378"/>
        <dbReference type="ChEBI" id="CHEBI:29950"/>
        <dbReference type="ChEBI" id="CHEBI:50058"/>
        <dbReference type="ChEBI" id="CHEBI:57540"/>
        <dbReference type="ChEBI" id="CHEBI:57945"/>
        <dbReference type="EC" id="1.8.1.8"/>
    </reaction>
</comment>
<feature type="domain" description="Thioredoxin" evidence="20">
    <location>
        <begin position="488"/>
        <end position="631"/>
    </location>
</feature>
<keyword evidence="8 18" id="KW-0201">Cytochrome c-type biogenesis</keyword>
<keyword evidence="15 18" id="KW-0676">Redox-active center</keyword>
<comment type="catalytic activity">
    <reaction evidence="17 18">
        <text>[protein]-dithiol + NADP(+) = [protein]-disulfide + NADPH + H(+)</text>
        <dbReference type="Rhea" id="RHEA:18753"/>
        <dbReference type="Rhea" id="RHEA-COMP:10593"/>
        <dbReference type="Rhea" id="RHEA-COMP:10594"/>
        <dbReference type="ChEBI" id="CHEBI:15378"/>
        <dbReference type="ChEBI" id="CHEBI:29950"/>
        <dbReference type="ChEBI" id="CHEBI:50058"/>
        <dbReference type="ChEBI" id="CHEBI:57783"/>
        <dbReference type="ChEBI" id="CHEBI:58349"/>
        <dbReference type="EC" id="1.8.1.8"/>
    </reaction>
</comment>
<sequence length="631" mass="67698">MRQPRPGPAGTVSRFTGQTGTGSTGDAGGTAQYLTPLQQEFPVNRIWLALLALVFSVSTQANLLGSLLGKSEPDFLPVEQAFPLTTTLANGELLATWNSADGYYLYQHRIFLQQGDTRLEPVYFSLPGIEKDDEAFGRVTAFYGQLDVRFDLQGLQPGEVVLHHQGCADAGLCYPPQRQRLTLTAADLQGPALPPASDSVTSTTAPAEDNWFSGRSTLAVIGVFFLLGLGLTFTPCVLPMVPILTSVVLGQQHNSPRRGFLLSSVYVLGMALTYAAAGLTVGLLGAGANIQAWMQTPWVLILFAALFVLLALAMFGLYELQLPAALRNRLNSISQQQQGGRYLSVFIIGVLSALVVSPCVSAPLAGALVYLSTTGDAVLGGLALLALGLGMGAPLIVLGTTGASFLPKAGQWMNQIKVFFGVLLLAVAIWLLERILPGNLSLLLWALLALVYGIVLGALEPAASAAQRLVKGLGWVLLVYGVLAFTGVLMGNNNPLQPLQPVIGGTDNRTSASASTPFYKTDSVAELEQRIATAPGLVMLDMYADWCISCKVMEKEIFTQPDVQARLAEALWLKLDVTANRAEHIAFMQKHAIFGPPTILFFRQNQEVQPGRLVGETDKDGFLAHLRRHQL</sequence>
<evidence type="ECO:0000256" key="2">
    <source>
        <dbReference type="ARBA" id="ARBA00007241"/>
    </source>
</evidence>
<dbReference type="CDD" id="cd02953">
    <property type="entry name" value="DsbDgamma"/>
    <property type="match status" value="1"/>
</dbReference>
<evidence type="ECO:0000256" key="5">
    <source>
        <dbReference type="ARBA" id="ARBA00022519"/>
    </source>
</evidence>
<dbReference type="GO" id="GO:0009055">
    <property type="term" value="F:electron transfer activity"/>
    <property type="evidence" value="ECO:0007669"/>
    <property type="project" value="UniProtKB-UniRule"/>
</dbReference>
<dbReference type="Gene3D" id="3.40.30.10">
    <property type="entry name" value="Glutaredoxin"/>
    <property type="match status" value="1"/>
</dbReference>
<feature type="disulfide bond" description="Redox-active" evidence="18">
    <location>
        <begin position="167"/>
        <end position="173"/>
    </location>
</feature>
<comment type="caution">
    <text evidence="18">Lacks conserved residue(s) required for the propagation of feature annotation.</text>
</comment>
<evidence type="ECO:0000256" key="11">
    <source>
        <dbReference type="ARBA" id="ARBA00023002"/>
    </source>
</evidence>
<dbReference type="InterPro" id="IPR012336">
    <property type="entry name" value="Thioredoxin-like_fold"/>
</dbReference>
<evidence type="ECO:0000256" key="10">
    <source>
        <dbReference type="ARBA" id="ARBA00022989"/>
    </source>
</evidence>
<evidence type="ECO:0000256" key="16">
    <source>
        <dbReference type="ARBA" id="ARBA00047388"/>
    </source>
</evidence>
<evidence type="ECO:0000256" key="9">
    <source>
        <dbReference type="ARBA" id="ARBA00022982"/>
    </source>
</evidence>
<dbReference type="Proteomes" id="UP000596074">
    <property type="component" value="Chromosome"/>
</dbReference>
<evidence type="ECO:0000256" key="4">
    <source>
        <dbReference type="ARBA" id="ARBA00022475"/>
    </source>
</evidence>
<feature type="transmembrane region" description="Helical" evidence="18">
    <location>
        <begin position="260"/>
        <end position="286"/>
    </location>
</feature>
<dbReference type="GO" id="GO:0005886">
    <property type="term" value="C:plasma membrane"/>
    <property type="evidence" value="ECO:0007669"/>
    <property type="project" value="UniProtKB-SubCell"/>
</dbReference>
<feature type="transmembrane region" description="Helical" evidence="18">
    <location>
        <begin position="442"/>
        <end position="460"/>
    </location>
</feature>
<gene>
    <name evidence="18 21" type="primary">dsbD</name>
    <name evidence="21" type="ORF">GJQ55_02365</name>
</gene>
<keyword evidence="3 18" id="KW-0813">Transport</keyword>
<keyword evidence="11 18" id="KW-0560">Oxidoreductase</keyword>
<proteinExistence type="inferred from homology"/>
<feature type="disulfide bond" description="Redox-active" evidence="18">
    <location>
        <begin position="547"/>
        <end position="550"/>
    </location>
</feature>
<dbReference type="SUPFAM" id="SSF52833">
    <property type="entry name" value="Thioredoxin-like"/>
    <property type="match status" value="1"/>
</dbReference>
<dbReference type="InterPro" id="IPR036249">
    <property type="entry name" value="Thioredoxin-like_sf"/>
</dbReference>
<dbReference type="EMBL" id="CP046056">
    <property type="protein sequence ID" value="QQD23393.1"/>
    <property type="molecule type" value="Genomic_DNA"/>
</dbReference>
<dbReference type="InterPro" id="IPR036929">
    <property type="entry name" value="DsbDN_sf"/>
</dbReference>
<dbReference type="GO" id="GO:0017004">
    <property type="term" value="P:cytochrome complex assembly"/>
    <property type="evidence" value="ECO:0007669"/>
    <property type="project" value="UniProtKB-UniRule"/>
</dbReference>
<name>A0A9X7UWL2_9GAMM</name>
<evidence type="ECO:0000256" key="12">
    <source>
        <dbReference type="ARBA" id="ARBA00023027"/>
    </source>
</evidence>
<dbReference type="Pfam" id="PF11412">
    <property type="entry name" value="DsbD_N"/>
    <property type="match status" value="1"/>
</dbReference>
<dbReference type="Pfam" id="PF13098">
    <property type="entry name" value="Thioredoxin_2"/>
    <property type="match status" value="1"/>
</dbReference>
<feature type="transmembrane region" description="Helical" evidence="18">
    <location>
        <begin position="377"/>
        <end position="406"/>
    </location>
</feature>
<dbReference type="GO" id="GO:0047134">
    <property type="term" value="F:protein-disulfide reductase [NAD(P)H] activity"/>
    <property type="evidence" value="ECO:0007669"/>
    <property type="project" value="UniProtKB-UniRule"/>
</dbReference>
<evidence type="ECO:0000256" key="8">
    <source>
        <dbReference type="ARBA" id="ARBA00022748"/>
    </source>
</evidence>
<dbReference type="PANTHER" id="PTHR32234">
    <property type="entry name" value="THIOL:DISULFIDE INTERCHANGE PROTEIN DSBD"/>
    <property type="match status" value="1"/>
</dbReference>
<comment type="function">
    <text evidence="18">Required to facilitate the formation of correct disulfide bonds in some periplasmic proteins and for the assembly of the periplasmic c-type cytochromes. Acts by transferring electrons from cytoplasmic thioredoxin to the periplasm. This transfer involves a cascade of disulfide bond formation and reduction steps.</text>
</comment>
<keyword evidence="14 18" id="KW-1015">Disulfide bond</keyword>
<keyword evidence="12 18" id="KW-0520">NAD</keyword>
<evidence type="ECO:0000259" key="20">
    <source>
        <dbReference type="PROSITE" id="PS51352"/>
    </source>
</evidence>
<dbReference type="InterPro" id="IPR028250">
    <property type="entry name" value="DsbDN"/>
</dbReference>
<organism evidence="21 22">
    <name type="scientific">Venatoribacter cucullus</name>
    <dbReference type="NCBI Taxonomy" id="2661630"/>
    <lineage>
        <taxon>Bacteria</taxon>
        <taxon>Pseudomonadati</taxon>
        <taxon>Pseudomonadota</taxon>
        <taxon>Gammaproteobacteria</taxon>
        <taxon>Oceanospirillales</taxon>
        <taxon>Oceanospirillaceae</taxon>
        <taxon>Venatoribacter</taxon>
    </lineage>
</organism>
<protein>
    <recommendedName>
        <fullName evidence="18">Thiol:disulfide interchange protein DsbD</fullName>
        <ecNumber evidence="18">1.8.1.8</ecNumber>
    </recommendedName>
    <alternativeName>
        <fullName evidence="18">Protein-disulfide reductase</fullName>
        <shortName evidence="18">Disulfide reductase</shortName>
    </alternativeName>
</protein>
<comment type="subcellular location">
    <subcellularLocation>
        <location evidence="1 18">Cell inner membrane</location>
        <topology evidence="1 18">Multi-pass membrane protein</topology>
    </subcellularLocation>
</comment>
<feature type="transmembrane region" description="Helical" evidence="18">
    <location>
        <begin position="298"/>
        <end position="320"/>
    </location>
</feature>
<evidence type="ECO:0000313" key="21">
    <source>
        <dbReference type="EMBL" id="QQD23393.1"/>
    </source>
</evidence>
<feature type="transmembrane region" description="Helical" evidence="18">
    <location>
        <begin position="418"/>
        <end position="436"/>
    </location>
</feature>
<dbReference type="PANTHER" id="PTHR32234:SF0">
    <property type="entry name" value="THIOL:DISULFIDE INTERCHANGE PROTEIN DSBD"/>
    <property type="match status" value="1"/>
</dbReference>
<dbReference type="EC" id="1.8.1.8" evidence="18"/>
<evidence type="ECO:0000313" key="22">
    <source>
        <dbReference type="Proteomes" id="UP000596074"/>
    </source>
</evidence>
<keyword evidence="7" id="KW-0732">Signal</keyword>
<evidence type="ECO:0000256" key="17">
    <source>
        <dbReference type="ARBA" id="ARBA00047804"/>
    </source>
</evidence>
<evidence type="ECO:0000256" key="1">
    <source>
        <dbReference type="ARBA" id="ARBA00004429"/>
    </source>
</evidence>
<evidence type="ECO:0000256" key="18">
    <source>
        <dbReference type="HAMAP-Rule" id="MF_00399"/>
    </source>
</evidence>
<dbReference type="InterPro" id="IPR003834">
    <property type="entry name" value="Cyt_c_assmbl_TM_dom"/>
</dbReference>
<keyword evidence="9 18" id="KW-0249">Electron transport</keyword>
<feature type="transmembrane region" description="Helical" evidence="18">
    <location>
        <begin position="472"/>
        <end position="491"/>
    </location>
</feature>
<feature type="transmembrane region" description="Helical" evidence="18">
    <location>
        <begin position="218"/>
        <end position="248"/>
    </location>
</feature>
<evidence type="ECO:0000256" key="3">
    <source>
        <dbReference type="ARBA" id="ARBA00022448"/>
    </source>
</evidence>
<dbReference type="SUPFAM" id="SSF74863">
    <property type="entry name" value="Thiol:disulfide interchange protein DsbD, N-terminal domain (DsbD-alpha)"/>
    <property type="match status" value="1"/>
</dbReference>
<evidence type="ECO:0000256" key="15">
    <source>
        <dbReference type="ARBA" id="ARBA00023284"/>
    </source>
</evidence>
<evidence type="ECO:0000256" key="14">
    <source>
        <dbReference type="ARBA" id="ARBA00023157"/>
    </source>
</evidence>
<dbReference type="GO" id="GO:0045454">
    <property type="term" value="P:cell redox homeostasis"/>
    <property type="evidence" value="ECO:0007669"/>
    <property type="project" value="TreeGrafter"/>
</dbReference>
<keyword evidence="13 18" id="KW-0472">Membrane</keyword>
<dbReference type="KEGG" id="vcw:GJQ55_02365"/>
<dbReference type="NCBIfam" id="NF001419">
    <property type="entry name" value="PRK00293.1"/>
    <property type="match status" value="1"/>
</dbReference>
<keyword evidence="10 18" id="KW-1133">Transmembrane helix</keyword>
<dbReference type="PROSITE" id="PS51352">
    <property type="entry name" value="THIOREDOXIN_2"/>
    <property type="match status" value="1"/>
</dbReference>
<reference evidence="21 22" key="1">
    <citation type="submission" date="2019-11" db="EMBL/GenBank/DDBJ databases">
        <title>Venatorbacter sp. nov. a predator of Campylobacter and other Gram-negative bacteria.</title>
        <authorList>
            <person name="Saeedi A."/>
            <person name="Cummings N.J."/>
            <person name="Connerton I.F."/>
            <person name="Connerton P.L."/>
        </authorList>
    </citation>
    <scope>NUCLEOTIDE SEQUENCE [LARGE SCALE GENOMIC DNA]</scope>
    <source>
        <strain evidence="21">XL5</strain>
    </source>
</reference>
<dbReference type="InterPro" id="IPR022910">
    <property type="entry name" value="Thiol_diS_interchange_DbsD"/>
</dbReference>
<evidence type="ECO:0000256" key="6">
    <source>
        <dbReference type="ARBA" id="ARBA00022692"/>
    </source>
</evidence>
<evidence type="ECO:0000256" key="13">
    <source>
        <dbReference type="ARBA" id="ARBA00023136"/>
    </source>
</evidence>
<dbReference type="AlphaFoldDB" id="A0A9X7UWL2"/>
<dbReference type="Pfam" id="PF02683">
    <property type="entry name" value="DsbD_TM"/>
    <property type="match status" value="1"/>
</dbReference>
<evidence type="ECO:0000256" key="19">
    <source>
        <dbReference type="SAM" id="MobiDB-lite"/>
    </source>
</evidence>
<keyword evidence="5 18" id="KW-0997">Cell inner membrane</keyword>
<keyword evidence="22" id="KW-1185">Reference proteome</keyword>
<evidence type="ECO:0000256" key="7">
    <source>
        <dbReference type="ARBA" id="ARBA00022729"/>
    </source>
</evidence>
<feature type="region of interest" description="Disordered" evidence="19">
    <location>
        <begin position="1"/>
        <end position="27"/>
    </location>
</feature>
<dbReference type="Gene3D" id="2.60.40.1250">
    <property type="entry name" value="Thiol:disulfide interchange protein DsbD, N-terminal domain"/>
    <property type="match status" value="1"/>
</dbReference>
<dbReference type="InterPro" id="IPR035671">
    <property type="entry name" value="DsbD_gamma"/>
</dbReference>
<dbReference type="InterPro" id="IPR013766">
    <property type="entry name" value="Thioredoxin_domain"/>
</dbReference>
<accession>A0A9X7UWL2</accession>
<comment type="similarity">
    <text evidence="2 18">Belongs to the thioredoxin family. DsbD subfamily.</text>
</comment>
<feature type="transmembrane region" description="Helical" evidence="18">
    <location>
        <begin position="341"/>
        <end position="371"/>
    </location>
</feature>
<keyword evidence="4 18" id="KW-1003">Cell membrane</keyword>